<dbReference type="AlphaFoldDB" id="A0A7M1SXW4"/>
<protein>
    <submittedName>
        <fullName evidence="3">Extracellular solute-binding protein</fullName>
    </submittedName>
</protein>
<dbReference type="EMBL" id="CP063169">
    <property type="protein sequence ID" value="QOR72389.1"/>
    <property type="molecule type" value="Genomic_DNA"/>
</dbReference>
<evidence type="ECO:0000313" key="4">
    <source>
        <dbReference type="Proteomes" id="UP000593758"/>
    </source>
</evidence>
<dbReference type="Gene3D" id="3.40.190.10">
    <property type="entry name" value="Periplasmic binding protein-like II"/>
    <property type="match status" value="2"/>
</dbReference>
<sequence>MTRKTRYSAIALGSAAVLTLGACGAEPTQSAEAADAAHEPGCAAEDGALRVYLNPWGPVLSDQFTADTGIATEIADLGGGEILARIAAEANNPQWDVVVLDGHGSLQGLADRGELLTGWSSQSRDNLDDRGQSIAPEDNAWLPISEHAAAVIAYNTDVIDAADAPRTWDDLTDPRYAPVGIADPAVAAPAYPIVSWFFQDRGTEGAEQYFGALMENGLNTYPKNGPVGQALASGEVPVAAVQEQNVYELIDAGDPVDFVWPDDGAPGVVRGVAISADTPRPCAAAALVDWLLTPETMGYLMEHGENDGILTPYVTGTDTSSLPQQRPQDAPLLITDGQFAADQEAEIKDWFANQSVR</sequence>
<keyword evidence="1 2" id="KW-0732">Signal</keyword>
<gene>
    <name evidence="3" type="ORF">IM660_09290</name>
</gene>
<evidence type="ECO:0000256" key="1">
    <source>
        <dbReference type="ARBA" id="ARBA00022729"/>
    </source>
</evidence>
<proteinExistence type="predicted"/>
<name>A0A7M1SXW4_9MICO</name>
<feature type="chain" id="PRO_5039324932" evidence="2">
    <location>
        <begin position="25"/>
        <end position="357"/>
    </location>
</feature>
<organism evidence="3 4">
    <name type="scientific">Ruania alkalisoli</name>
    <dbReference type="NCBI Taxonomy" id="2779775"/>
    <lineage>
        <taxon>Bacteria</taxon>
        <taxon>Bacillati</taxon>
        <taxon>Actinomycetota</taxon>
        <taxon>Actinomycetes</taxon>
        <taxon>Micrococcales</taxon>
        <taxon>Ruaniaceae</taxon>
        <taxon>Ruania</taxon>
    </lineage>
</organism>
<dbReference type="SUPFAM" id="SSF53850">
    <property type="entry name" value="Periplasmic binding protein-like II"/>
    <property type="match status" value="1"/>
</dbReference>
<evidence type="ECO:0000256" key="2">
    <source>
        <dbReference type="SAM" id="SignalP"/>
    </source>
</evidence>
<dbReference type="RefSeq" id="WP_193499027.1">
    <property type="nucleotide sequence ID" value="NZ_CP063169.1"/>
</dbReference>
<dbReference type="PANTHER" id="PTHR30006:SF24">
    <property type="entry name" value="SLL0237 PROTEIN"/>
    <property type="match status" value="1"/>
</dbReference>
<keyword evidence="4" id="KW-1185">Reference proteome</keyword>
<feature type="signal peptide" evidence="2">
    <location>
        <begin position="1"/>
        <end position="24"/>
    </location>
</feature>
<dbReference type="Proteomes" id="UP000593758">
    <property type="component" value="Chromosome"/>
</dbReference>
<dbReference type="KEGG" id="halt:IM660_09290"/>
<evidence type="ECO:0000313" key="3">
    <source>
        <dbReference type="EMBL" id="QOR72389.1"/>
    </source>
</evidence>
<dbReference type="PANTHER" id="PTHR30006">
    <property type="entry name" value="THIAMINE-BINDING PERIPLASMIC PROTEIN-RELATED"/>
    <property type="match status" value="1"/>
</dbReference>
<dbReference type="PROSITE" id="PS51257">
    <property type="entry name" value="PROKAR_LIPOPROTEIN"/>
    <property type="match status" value="1"/>
</dbReference>
<accession>A0A7M1SXW4</accession>
<reference evidence="3 4" key="1">
    <citation type="submission" date="2020-10" db="EMBL/GenBank/DDBJ databases">
        <title>Haloactinobacterium sp. RN3S43, a bacterium isolated from saline soil.</title>
        <authorList>
            <person name="Sun J.-Q."/>
        </authorList>
    </citation>
    <scope>NUCLEOTIDE SEQUENCE [LARGE SCALE GENOMIC DNA]</scope>
    <source>
        <strain evidence="3 4">RN3S43</strain>
    </source>
</reference>
<dbReference type="InterPro" id="IPR006059">
    <property type="entry name" value="SBP"/>
</dbReference>
<dbReference type="Pfam" id="PF01547">
    <property type="entry name" value="SBP_bac_1"/>
    <property type="match status" value="1"/>
</dbReference>